<reference evidence="1 2" key="2">
    <citation type="journal article" date="2022" name="Mol. Ecol. Resour.">
        <title>The genomes of chicory, endive, great burdock and yacon provide insights into Asteraceae paleo-polyploidization history and plant inulin production.</title>
        <authorList>
            <person name="Fan W."/>
            <person name="Wang S."/>
            <person name="Wang H."/>
            <person name="Wang A."/>
            <person name="Jiang F."/>
            <person name="Liu H."/>
            <person name="Zhao H."/>
            <person name="Xu D."/>
            <person name="Zhang Y."/>
        </authorList>
    </citation>
    <scope>NUCLEOTIDE SEQUENCE [LARGE SCALE GENOMIC DNA]</scope>
    <source>
        <strain evidence="2">cv. Yunnan</strain>
        <tissue evidence="1">Leaves</tissue>
    </source>
</reference>
<sequence length="187" mass="20299">MNNSSVLHLHLLHQIRKLEKLLDRSFLLPVRLCSSTITTSSSVSLVIGRFDAGTRSTKHQSSSDGSIASSQGLSLIVSSFSSSLGALIPSQVADPIPDLIPNLVPALFHSPVNAISGDPSPNRDLVEYEDAEHVAPYGVEMNVEPQVAGVEMNMEPQPVNMHAQILDHEEAMCQIAWAMQHLDEIDL</sequence>
<dbReference type="EMBL" id="CM042019">
    <property type="protein sequence ID" value="KAI3825875.1"/>
    <property type="molecule type" value="Genomic_DNA"/>
</dbReference>
<gene>
    <name evidence="1" type="ORF">L1987_07581</name>
</gene>
<protein>
    <submittedName>
        <fullName evidence="1">Uncharacterized protein</fullName>
    </submittedName>
</protein>
<comment type="caution">
    <text evidence="1">The sequence shown here is derived from an EMBL/GenBank/DDBJ whole genome shotgun (WGS) entry which is preliminary data.</text>
</comment>
<evidence type="ECO:0000313" key="2">
    <source>
        <dbReference type="Proteomes" id="UP001056120"/>
    </source>
</evidence>
<dbReference type="Proteomes" id="UP001056120">
    <property type="component" value="Linkage Group LG02"/>
</dbReference>
<proteinExistence type="predicted"/>
<organism evidence="1 2">
    <name type="scientific">Smallanthus sonchifolius</name>
    <dbReference type="NCBI Taxonomy" id="185202"/>
    <lineage>
        <taxon>Eukaryota</taxon>
        <taxon>Viridiplantae</taxon>
        <taxon>Streptophyta</taxon>
        <taxon>Embryophyta</taxon>
        <taxon>Tracheophyta</taxon>
        <taxon>Spermatophyta</taxon>
        <taxon>Magnoliopsida</taxon>
        <taxon>eudicotyledons</taxon>
        <taxon>Gunneridae</taxon>
        <taxon>Pentapetalae</taxon>
        <taxon>asterids</taxon>
        <taxon>campanulids</taxon>
        <taxon>Asterales</taxon>
        <taxon>Asteraceae</taxon>
        <taxon>Asteroideae</taxon>
        <taxon>Heliantheae alliance</taxon>
        <taxon>Millerieae</taxon>
        <taxon>Smallanthus</taxon>
    </lineage>
</organism>
<keyword evidence="2" id="KW-1185">Reference proteome</keyword>
<evidence type="ECO:0000313" key="1">
    <source>
        <dbReference type="EMBL" id="KAI3825875.1"/>
    </source>
</evidence>
<accession>A0ACB9K0Z9</accession>
<name>A0ACB9K0Z9_9ASTR</name>
<reference evidence="2" key="1">
    <citation type="journal article" date="2022" name="Mol. Ecol. Resour.">
        <title>The genomes of chicory, endive, great burdock and yacon provide insights into Asteraceae palaeo-polyploidization history and plant inulin production.</title>
        <authorList>
            <person name="Fan W."/>
            <person name="Wang S."/>
            <person name="Wang H."/>
            <person name="Wang A."/>
            <person name="Jiang F."/>
            <person name="Liu H."/>
            <person name="Zhao H."/>
            <person name="Xu D."/>
            <person name="Zhang Y."/>
        </authorList>
    </citation>
    <scope>NUCLEOTIDE SEQUENCE [LARGE SCALE GENOMIC DNA]</scope>
    <source>
        <strain evidence="2">cv. Yunnan</strain>
    </source>
</reference>